<evidence type="ECO:0000313" key="1">
    <source>
        <dbReference type="EMBL" id="KAG9449450.1"/>
    </source>
</evidence>
<dbReference type="EMBL" id="JAINDJ010000004">
    <property type="protein sequence ID" value="KAG9449450.1"/>
    <property type="molecule type" value="Genomic_DNA"/>
</dbReference>
<evidence type="ECO:0000313" key="2">
    <source>
        <dbReference type="Proteomes" id="UP000825729"/>
    </source>
</evidence>
<accession>A0AAV7EKT6</accession>
<protein>
    <submittedName>
        <fullName evidence="1">Uncharacterized protein</fullName>
    </submittedName>
</protein>
<dbReference type="InterPro" id="IPR011989">
    <property type="entry name" value="ARM-like"/>
</dbReference>
<name>A0AAV7EKT6_ARIFI</name>
<dbReference type="Proteomes" id="UP000825729">
    <property type="component" value="Unassembled WGS sequence"/>
</dbReference>
<gene>
    <name evidence="1" type="ORF">H6P81_009415</name>
</gene>
<dbReference type="AlphaFoldDB" id="A0AAV7EKT6"/>
<dbReference type="Gene3D" id="1.25.10.10">
    <property type="entry name" value="Leucine-rich Repeat Variant"/>
    <property type="match status" value="1"/>
</dbReference>
<dbReference type="PANTHER" id="PTHR37743">
    <property type="entry name" value="ARM REPEAT SUPERFAMILY PROTEIN"/>
    <property type="match status" value="1"/>
</dbReference>
<sequence>MAEVALIVLRAIIFKTSFSSSGASYHDSSEMEEVLPVLLILLDERDSTSRAVVLLLAEYCSENPDEKILPEIFKRLNSGKKSQRKNAFDVIAEIIHNTSDQEKHFRI</sequence>
<dbReference type="SUPFAM" id="SSF48371">
    <property type="entry name" value="ARM repeat"/>
    <property type="match status" value="1"/>
</dbReference>
<dbReference type="PANTHER" id="PTHR37743:SF1">
    <property type="entry name" value="ARM REPEAT SUPERFAMILY PROTEIN"/>
    <property type="match status" value="1"/>
</dbReference>
<comment type="caution">
    <text evidence="1">The sequence shown here is derived from an EMBL/GenBank/DDBJ whole genome shotgun (WGS) entry which is preliminary data.</text>
</comment>
<reference evidence="1 2" key="1">
    <citation type="submission" date="2021-07" db="EMBL/GenBank/DDBJ databases">
        <title>The Aristolochia fimbriata genome: insights into angiosperm evolution, floral development and chemical biosynthesis.</title>
        <authorList>
            <person name="Jiao Y."/>
        </authorList>
    </citation>
    <scope>NUCLEOTIDE SEQUENCE [LARGE SCALE GENOMIC DNA]</scope>
    <source>
        <strain evidence="1">IBCAS-2021</strain>
        <tissue evidence="1">Leaf</tissue>
    </source>
</reference>
<dbReference type="InterPro" id="IPR016024">
    <property type="entry name" value="ARM-type_fold"/>
</dbReference>
<organism evidence="1 2">
    <name type="scientific">Aristolochia fimbriata</name>
    <name type="common">White veined hardy Dutchman's pipe vine</name>
    <dbReference type="NCBI Taxonomy" id="158543"/>
    <lineage>
        <taxon>Eukaryota</taxon>
        <taxon>Viridiplantae</taxon>
        <taxon>Streptophyta</taxon>
        <taxon>Embryophyta</taxon>
        <taxon>Tracheophyta</taxon>
        <taxon>Spermatophyta</taxon>
        <taxon>Magnoliopsida</taxon>
        <taxon>Magnoliidae</taxon>
        <taxon>Piperales</taxon>
        <taxon>Aristolochiaceae</taxon>
        <taxon>Aristolochia</taxon>
    </lineage>
</organism>
<keyword evidence="2" id="KW-1185">Reference proteome</keyword>
<proteinExistence type="predicted"/>